<evidence type="ECO:0000313" key="3">
    <source>
        <dbReference type="Proteomes" id="UP000003553"/>
    </source>
</evidence>
<dbReference type="EMBL" id="AAYI02000004">
    <property type="protein sequence ID" value="EDN81167.1"/>
    <property type="molecule type" value="Genomic_DNA"/>
</dbReference>
<keyword evidence="1" id="KW-1133">Transmembrane helix</keyword>
<feature type="transmembrane region" description="Helical" evidence="1">
    <location>
        <begin position="32"/>
        <end position="50"/>
    </location>
</feature>
<name>A7BD93_9ACTO</name>
<dbReference type="HOGENOM" id="CLU_3094595_0_0_11"/>
<dbReference type="Proteomes" id="UP000003553">
    <property type="component" value="Unassembled WGS sequence"/>
</dbReference>
<reference evidence="2" key="2">
    <citation type="submission" date="2015-05" db="EMBL/GenBank/DDBJ databases">
        <title>Draft genome sequence of Actinomyces odontolyticus (ATCC 17982).</title>
        <authorList>
            <person name="Sudarsanam P."/>
            <person name="Ley R."/>
            <person name="Guruge J."/>
            <person name="Turnbaugh P.J."/>
            <person name="Mahowald M."/>
            <person name="Liep D."/>
            <person name="Gordon J."/>
        </authorList>
    </citation>
    <scope>NUCLEOTIDE SEQUENCE</scope>
    <source>
        <strain evidence="2">ATCC 17982</strain>
    </source>
</reference>
<gene>
    <name evidence="2" type="ORF">ACTODO_01630</name>
</gene>
<sequence length="51" mass="5660">MKFDIEAGLKPPSFEIEYEIDRDEIRAVGRNIAIVCVAAVTARVLVALISR</sequence>
<dbReference type="AlphaFoldDB" id="A7BD93"/>
<dbReference type="RefSeq" id="WP_003792764.1">
    <property type="nucleotide sequence ID" value="NZ_DS264586.1"/>
</dbReference>
<evidence type="ECO:0000313" key="2">
    <source>
        <dbReference type="EMBL" id="EDN81167.1"/>
    </source>
</evidence>
<organism evidence="2 3">
    <name type="scientific">Schaalia dentiphila ATCC 17982</name>
    <dbReference type="NCBI Taxonomy" id="411466"/>
    <lineage>
        <taxon>Bacteria</taxon>
        <taxon>Bacillati</taxon>
        <taxon>Actinomycetota</taxon>
        <taxon>Actinomycetes</taxon>
        <taxon>Actinomycetales</taxon>
        <taxon>Actinomycetaceae</taxon>
        <taxon>Schaalia</taxon>
        <taxon>Schaalia dentiphila</taxon>
    </lineage>
</organism>
<dbReference type="eggNOG" id="ENOG5032AXT">
    <property type="taxonomic scope" value="Bacteria"/>
</dbReference>
<reference evidence="2" key="1">
    <citation type="submission" date="2007-04" db="EMBL/GenBank/DDBJ databases">
        <authorList>
            <person name="Fulton L."/>
            <person name="Clifton S."/>
            <person name="Fulton B."/>
            <person name="Xu J."/>
            <person name="Minx P."/>
            <person name="Pepin K.H."/>
            <person name="Johnson M."/>
            <person name="Thiruvilangam P."/>
            <person name="Bhonagiri V."/>
            <person name="Nash W.E."/>
            <person name="Mardis E.R."/>
            <person name="Wilson R.K."/>
        </authorList>
    </citation>
    <scope>NUCLEOTIDE SEQUENCE [LARGE SCALE GENOMIC DNA]</scope>
    <source>
        <strain evidence="2">ATCC 17982</strain>
    </source>
</reference>
<keyword evidence="1" id="KW-0812">Transmembrane</keyword>
<comment type="caution">
    <text evidence="2">The sequence shown here is derived from an EMBL/GenBank/DDBJ whole genome shotgun (WGS) entry which is preliminary data.</text>
</comment>
<protein>
    <submittedName>
        <fullName evidence="2">Uncharacterized protein</fullName>
    </submittedName>
</protein>
<keyword evidence="1" id="KW-0472">Membrane</keyword>
<proteinExistence type="predicted"/>
<keyword evidence="3" id="KW-1185">Reference proteome</keyword>
<evidence type="ECO:0000256" key="1">
    <source>
        <dbReference type="SAM" id="Phobius"/>
    </source>
</evidence>
<accession>A7BD93</accession>